<dbReference type="GO" id="GO:0007165">
    <property type="term" value="P:signal transduction"/>
    <property type="evidence" value="ECO:0007669"/>
    <property type="project" value="InterPro"/>
</dbReference>
<dbReference type="PRINTS" id="PR00364">
    <property type="entry name" value="DISEASERSIST"/>
</dbReference>
<keyword evidence="6" id="KW-1185">Reference proteome</keyword>
<evidence type="ECO:0000313" key="6">
    <source>
        <dbReference type="Proteomes" id="UP000245207"/>
    </source>
</evidence>
<dbReference type="FunFam" id="3.40.50.10140:FF:000007">
    <property type="entry name" value="Disease resistance protein (TIR-NBS-LRR class)"/>
    <property type="match status" value="1"/>
</dbReference>
<dbReference type="PANTHER" id="PTHR11017">
    <property type="entry name" value="LEUCINE-RICH REPEAT-CONTAINING PROTEIN"/>
    <property type="match status" value="1"/>
</dbReference>
<dbReference type="Gene3D" id="3.40.50.10140">
    <property type="entry name" value="Toll/interleukin-1 receptor homology (TIR) domain"/>
    <property type="match status" value="1"/>
</dbReference>
<evidence type="ECO:0000256" key="2">
    <source>
        <dbReference type="ARBA" id="ARBA00022737"/>
    </source>
</evidence>
<dbReference type="Proteomes" id="UP000245207">
    <property type="component" value="Unassembled WGS sequence"/>
</dbReference>
<gene>
    <name evidence="5" type="ORF">CTI12_AA352970</name>
</gene>
<dbReference type="AlphaFoldDB" id="A0A2U1LIV7"/>
<dbReference type="InterPro" id="IPR000157">
    <property type="entry name" value="TIR_dom"/>
</dbReference>
<keyword evidence="2" id="KW-0677">Repeat</keyword>
<dbReference type="SUPFAM" id="SSF52540">
    <property type="entry name" value="P-loop containing nucleoside triphosphate hydrolases"/>
    <property type="match status" value="1"/>
</dbReference>
<accession>A0A2U1LIV7</accession>
<protein>
    <submittedName>
        <fullName evidence="5">TMV resistance protein N</fullName>
    </submittedName>
</protein>
<evidence type="ECO:0000313" key="5">
    <source>
        <dbReference type="EMBL" id="PWA48937.1"/>
    </source>
</evidence>
<dbReference type="Gene3D" id="1.10.8.430">
    <property type="entry name" value="Helical domain of apoptotic protease-activating factors"/>
    <property type="match status" value="1"/>
</dbReference>
<proteinExistence type="predicted"/>
<dbReference type="InterPro" id="IPR002182">
    <property type="entry name" value="NB-ARC"/>
</dbReference>
<dbReference type="InterPro" id="IPR027417">
    <property type="entry name" value="P-loop_NTPase"/>
</dbReference>
<keyword evidence="1" id="KW-0433">Leucine-rich repeat</keyword>
<dbReference type="SMART" id="SM00255">
    <property type="entry name" value="TIR"/>
    <property type="match status" value="1"/>
</dbReference>
<dbReference type="EMBL" id="PKPP01009153">
    <property type="protein sequence ID" value="PWA48937.1"/>
    <property type="molecule type" value="Genomic_DNA"/>
</dbReference>
<keyword evidence="3" id="KW-0520">NAD</keyword>
<evidence type="ECO:0000256" key="3">
    <source>
        <dbReference type="ARBA" id="ARBA00023027"/>
    </source>
</evidence>
<dbReference type="GO" id="GO:0043531">
    <property type="term" value="F:ADP binding"/>
    <property type="evidence" value="ECO:0007669"/>
    <property type="project" value="InterPro"/>
</dbReference>
<name>A0A2U1LIV7_ARTAN</name>
<sequence length="586" mass="67208">MATQVSSSSSGHTYHIFLSFRGSDTRKTFTDHLYTALTNSGFHTFRDNDAIHKGKSIQPELETAIKQSKISLIVFSKHYASSKWCLNELLSIMARKTCDASYCVFPVFYDVDPTEVGNQKGCFKDAFDEFERKGEFSKERICEWRNALKVVSKLTGKVMQDEANGHEAVFIQSIVKEVGILLKRTVLALPLYTVGVESRVKDIDFWLKDPTDVRIGVISGMRGIGKTTIAKVAYNLNYADFEASSFLANIREASEQQYGLVRLQNQLLSDIFKGRRQKIYNTDEGIVKIQEAICQKRLLIILDDVDQMDQIESLIGTGDSFHKESKIIITTYRERLLSHQKHITFSIKQLDNDESLQLFCWHAFSQDHPMEGYLEHSERVVRHCEGLPLALQVMGSSLFGRNSDFWKSFLEKLQTNPDERIRKILEVSYKSLHDHHDQRLFLTIASSLVGEDIDHVVKMLEKSDFYSEIGMQNLMDISLISVDKDNRLIMHHLVQEMAKAIIRQETIDGSEKYKLDDLTVEETETVTTEASLLSKNKKCGKRKYSEYEDESMSPNEERESSFKRLCLRFFSLFGPATHLMKLLTGQ</sequence>
<dbReference type="InterPro" id="IPR042197">
    <property type="entry name" value="Apaf_helical"/>
</dbReference>
<dbReference type="Gene3D" id="3.40.50.300">
    <property type="entry name" value="P-loop containing nucleotide triphosphate hydrolases"/>
    <property type="match status" value="1"/>
</dbReference>
<dbReference type="PANTHER" id="PTHR11017:SF537">
    <property type="entry name" value="TMV RESISTANCE PROTEIN N-LIKE"/>
    <property type="match status" value="1"/>
</dbReference>
<dbReference type="Pfam" id="PF23282">
    <property type="entry name" value="WHD_ROQ1"/>
    <property type="match status" value="1"/>
</dbReference>
<feature type="domain" description="TIR" evidence="4">
    <location>
        <begin position="12"/>
        <end position="182"/>
    </location>
</feature>
<organism evidence="5 6">
    <name type="scientific">Artemisia annua</name>
    <name type="common">Sweet wormwood</name>
    <dbReference type="NCBI Taxonomy" id="35608"/>
    <lineage>
        <taxon>Eukaryota</taxon>
        <taxon>Viridiplantae</taxon>
        <taxon>Streptophyta</taxon>
        <taxon>Embryophyta</taxon>
        <taxon>Tracheophyta</taxon>
        <taxon>Spermatophyta</taxon>
        <taxon>Magnoliopsida</taxon>
        <taxon>eudicotyledons</taxon>
        <taxon>Gunneridae</taxon>
        <taxon>Pentapetalae</taxon>
        <taxon>asterids</taxon>
        <taxon>campanulids</taxon>
        <taxon>Asterales</taxon>
        <taxon>Asteraceae</taxon>
        <taxon>Asteroideae</taxon>
        <taxon>Anthemideae</taxon>
        <taxon>Artemisiinae</taxon>
        <taxon>Artemisia</taxon>
    </lineage>
</organism>
<dbReference type="SUPFAM" id="SSF52200">
    <property type="entry name" value="Toll/Interleukin receptor TIR domain"/>
    <property type="match status" value="1"/>
</dbReference>
<dbReference type="InterPro" id="IPR035897">
    <property type="entry name" value="Toll_tir_struct_dom_sf"/>
</dbReference>
<dbReference type="InterPro" id="IPR058192">
    <property type="entry name" value="WHD_ROQ1-like"/>
</dbReference>
<dbReference type="GO" id="GO:0006952">
    <property type="term" value="P:defense response"/>
    <property type="evidence" value="ECO:0007669"/>
    <property type="project" value="InterPro"/>
</dbReference>
<dbReference type="Pfam" id="PF01582">
    <property type="entry name" value="TIR"/>
    <property type="match status" value="1"/>
</dbReference>
<comment type="caution">
    <text evidence="5">The sequence shown here is derived from an EMBL/GenBank/DDBJ whole genome shotgun (WGS) entry which is preliminary data.</text>
</comment>
<dbReference type="OrthoDB" id="1357022at2759"/>
<evidence type="ECO:0000259" key="4">
    <source>
        <dbReference type="PROSITE" id="PS50104"/>
    </source>
</evidence>
<reference evidence="5 6" key="1">
    <citation type="journal article" date="2018" name="Mol. Plant">
        <title>The genome of Artemisia annua provides insight into the evolution of Asteraceae family and artemisinin biosynthesis.</title>
        <authorList>
            <person name="Shen Q."/>
            <person name="Zhang L."/>
            <person name="Liao Z."/>
            <person name="Wang S."/>
            <person name="Yan T."/>
            <person name="Shi P."/>
            <person name="Liu M."/>
            <person name="Fu X."/>
            <person name="Pan Q."/>
            <person name="Wang Y."/>
            <person name="Lv Z."/>
            <person name="Lu X."/>
            <person name="Zhang F."/>
            <person name="Jiang W."/>
            <person name="Ma Y."/>
            <person name="Chen M."/>
            <person name="Hao X."/>
            <person name="Li L."/>
            <person name="Tang Y."/>
            <person name="Lv G."/>
            <person name="Zhou Y."/>
            <person name="Sun X."/>
            <person name="Brodelius P.E."/>
            <person name="Rose J.K.C."/>
            <person name="Tang K."/>
        </authorList>
    </citation>
    <scope>NUCLEOTIDE SEQUENCE [LARGE SCALE GENOMIC DNA]</scope>
    <source>
        <strain evidence="6">cv. Huhao1</strain>
        <tissue evidence="5">Leaf</tissue>
    </source>
</reference>
<evidence type="ECO:0000256" key="1">
    <source>
        <dbReference type="ARBA" id="ARBA00022614"/>
    </source>
</evidence>
<dbReference type="PROSITE" id="PS50104">
    <property type="entry name" value="TIR"/>
    <property type="match status" value="1"/>
</dbReference>
<dbReference type="InterPro" id="IPR044974">
    <property type="entry name" value="Disease_R_plants"/>
</dbReference>
<dbReference type="Pfam" id="PF00931">
    <property type="entry name" value="NB-ARC"/>
    <property type="match status" value="1"/>
</dbReference>